<name>A0AAE1UDW5_9EUCA</name>
<evidence type="ECO:0000256" key="1">
    <source>
        <dbReference type="SAM" id="MobiDB-lite"/>
    </source>
</evidence>
<protein>
    <recommendedName>
        <fullName evidence="3">Myb/SANT-like DNA-binding domain-containing protein</fullName>
    </recommendedName>
</protein>
<gene>
    <name evidence="4" type="ORF">Pmani_008506</name>
</gene>
<dbReference type="PANTHER" id="PTHR47595">
    <property type="entry name" value="HEAT SHOCK 70 KDA PROTEIN 14"/>
    <property type="match status" value="1"/>
</dbReference>
<dbReference type="Proteomes" id="UP001292094">
    <property type="component" value="Unassembled WGS sequence"/>
</dbReference>
<dbReference type="Gene3D" id="1.10.10.60">
    <property type="entry name" value="Homeodomain-like"/>
    <property type="match status" value="1"/>
</dbReference>
<accession>A0AAE1UDW5</accession>
<keyword evidence="5" id="KW-1185">Reference proteome</keyword>
<dbReference type="PANTHER" id="PTHR47595:SF1">
    <property type="entry name" value="MYB_SANT-LIKE DNA-BINDING DOMAIN-CONTAINING PROTEIN"/>
    <property type="match status" value="1"/>
</dbReference>
<evidence type="ECO:0000313" key="5">
    <source>
        <dbReference type="Proteomes" id="UP001292094"/>
    </source>
</evidence>
<comment type="caution">
    <text evidence="4">The sequence shown here is derived from an EMBL/GenBank/DDBJ whole genome shotgun (WGS) entry which is preliminary data.</text>
</comment>
<organism evidence="4 5">
    <name type="scientific">Petrolisthes manimaculis</name>
    <dbReference type="NCBI Taxonomy" id="1843537"/>
    <lineage>
        <taxon>Eukaryota</taxon>
        <taxon>Metazoa</taxon>
        <taxon>Ecdysozoa</taxon>
        <taxon>Arthropoda</taxon>
        <taxon>Crustacea</taxon>
        <taxon>Multicrustacea</taxon>
        <taxon>Malacostraca</taxon>
        <taxon>Eumalacostraca</taxon>
        <taxon>Eucarida</taxon>
        <taxon>Decapoda</taxon>
        <taxon>Pleocyemata</taxon>
        <taxon>Anomura</taxon>
        <taxon>Galatheoidea</taxon>
        <taxon>Porcellanidae</taxon>
        <taxon>Petrolisthes</taxon>
    </lineage>
</organism>
<dbReference type="Pfam" id="PF13837">
    <property type="entry name" value="Myb_DNA-bind_4"/>
    <property type="match status" value="1"/>
</dbReference>
<feature type="compositionally biased region" description="Polar residues" evidence="1">
    <location>
        <begin position="152"/>
        <end position="162"/>
    </location>
</feature>
<sequence length="162" mass="18731">MTARNHNQQQQVQHTKNMRITLARYRETTQQYGIYLTFLLIACWCHASTLLPIETYRQHEAGFSDSTKKKIEVWKEISEVLQGRGYKVNGNVCDTKMRALRRRYKTIKDNATLSGRGAMKQWQYYHVMDDLFVKKPATQPRVVEGTDPGDTSRATPSSSDTL</sequence>
<keyword evidence="2" id="KW-0472">Membrane</keyword>
<evidence type="ECO:0000256" key="2">
    <source>
        <dbReference type="SAM" id="Phobius"/>
    </source>
</evidence>
<dbReference type="EMBL" id="JAWZYT010000649">
    <property type="protein sequence ID" value="KAK4320673.1"/>
    <property type="molecule type" value="Genomic_DNA"/>
</dbReference>
<proteinExistence type="predicted"/>
<dbReference type="AlphaFoldDB" id="A0AAE1UDW5"/>
<evidence type="ECO:0000259" key="3">
    <source>
        <dbReference type="Pfam" id="PF13837"/>
    </source>
</evidence>
<dbReference type="InterPro" id="IPR044822">
    <property type="entry name" value="Myb_DNA-bind_4"/>
</dbReference>
<reference evidence="4" key="1">
    <citation type="submission" date="2023-11" db="EMBL/GenBank/DDBJ databases">
        <title>Genome assemblies of two species of porcelain crab, Petrolisthes cinctipes and Petrolisthes manimaculis (Anomura: Porcellanidae).</title>
        <authorList>
            <person name="Angst P."/>
        </authorList>
    </citation>
    <scope>NUCLEOTIDE SEQUENCE</scope>
    <source>
        <strain evidence="4">PB745_02</strain>
        <tissue evidence="4">Gill</tissue>
    </source>
</reference>
<keyword evidence="2" id="KW-1133">Transmembrane helix</keyword>
<feature type="domain" description="Myb/SANT-like DNA-binding" evidence="3">
    <location>
        <begin position="43"/>
        <end position="131"/>
    </location>
</feature>
<evidence type="ECO:0000313" key="4">
    <source>
        <dbReference type="EMBL" id="KAK4320673.1"/>
    </source>
</evidence>
<feature type="transmembrane region" description="Helical" evidence="2">
    <location>
        <begin position="32"/>
        <end position="53"/>
    </location>
</feature>
<feature type="region of interest" description="Disordered" evidence="1">
    <location>
        <begin position="139"/>
        <end position="162"/>
    </location>
</feature>
<keyword evidence="2" id="KW-0812">Transmembrane</keyword>